<keyword evidence="3" id="KW-0012">Acyltransferase</keyword>
<dbReference type="AlphaFoldDB" id="A0A5P8VS54"/>
<dbReference type="GO" id="GO:0043886">
    <property type="term" value="F:structural constituent of carboxysome shell"/>
    <property type="evidence" value="ECO:0007669"/>
    <property type="project" value="UniProtKB-ARBA"/>
</dbReference>
<proteinExistence type="predicted"/>
<dbReference type="GO" id="GO:0031470">
    <property type="term" value="C:carboxysome"/>
    <property type="evidence" value="ECO:0007669"/>
    <property type="project" value="UniProtKB-ARBA"/>
</dbReference>
<dbReference type="Gene3D" id="2.160.10.10">
    <property type="entry name" value="Hexapeptide repeat proteins"/>
    <property type="match status" value="1"/>
</dbReference>
<dbReference type="KEGG" id="nsh:GXM_00630"/>
<dbReference type="EMBL" id="CP045226">
    <property type="protein sequence ID" value="QFS43157.1"/>
    <property type="molecule type" value="Genomic_DNA"/>
</dbReference>
<name>A0A5P8VS54_9NOSO</name>
<evidence type="ECO:0000313" key="4">
    <source>
        <dbReference type="Proteomes" id="UP000326678"/>
    </source>
</evidence>
<dbReference type="RefSeq" id="WP_152588142.1">
    <property type="nucleotide sequence ID" value="NZ_CP045226.1"/>
</dbReference>
<sequence length="210" mass="22269">MEQRCILVGAGAFGRELINWVYDAQTHGIFPTLNGFISDIPNVLDGFDYKLTWLGQISTYQPADRDLFLLGVGDPKDKETLVSSLKSRGAKFTTLIHPTAVVARTARLGEGVILCPFSIVSADATIGNFVTFNCFSGAGHDVEIGNYTTLSSRVDLTGGVKCGHSVFFGTGAKVLPHVSIGNSAKIGAGALIVRTVTEGSTMFAAPARKL</sequence>
<evidence type="ECO:0000256" key="1">
    <source>
        <dbReference type="PIRSR" id="PIRSR620019-1"/>
    </source>
</evidence>
<protein>
    <submittedName>
        <fullName evidence="3">Sugar O-acyltransferase</fullName>
    </submittedName>
</protein>
<dbReference type="CDD" id="cd03360">
    <property type="entry name" value="LbH_AT_putative"/>
    <property type="match status" value="1"/>
</dbReference>
<dbReference type="Gene3D" id="3.40.50.20">
    <property type="match status" value="1"/>
</dbReference>
<evidence type="ECO:0000256" key="2">
    <source>
        <dbReference type="PIRSR" id="PIRSR620019-2"/>
    </source>
</evidence>
<feature type="site" description="Increases basicity of active site His" evidence="1">
    <location>
        <position position="141"/>
    </location>
</feature>
<dbReference type="InterPro" id="IPR011004">
    <property type="entry name" value="Trimer_LpxA-like_sf"/>
</dbReference>
<dbReference type="SUPFAM" id="SSF51161">
    <property type="entry name" value="Trimeric LpxA-like enzymes"/>
    <property type="match status" value="1"/>
</dbReference>
<dbReference type="NCBIfam" id="TIGR03570">
    <property type="entry name" value="NeuD_NnaD"/>
    <property type="match status" value="1"/>
</dbReference>
<accession>A0A5P8VS54</accession>
<dbReference type="GO" id="GO:0016746">
    <property type="term" value="F:acyltransferase activity"/>
    <property type="evidence" value="ECO:0007669"/>
    <property type="project" value="UniProtKB-KW"/>
</dbReference>
<feature type="binding site" evidence="2">
    <location>
        <position position="73"/>
    </location>
    <ligand>
        <name>substrate</name>
    </ligand>
</feature>
<gene>
    <name evidence="3" type="ORF">GXM_00630</name>
</gene>
<evidence type="ECO:0000313" key="3">
    <source>
        <dbReference type="EMBL" id="QFS43157.1"/>
    </source>
</evidence>
<dbReference type="Proteomes" id="UP000326678">
    <property type="component" value="Chromosome Gxm1"/>
</dbReference>
<dbReference type="PANTHER" id="PTHR43300">
    <property type="entry name" value="ACETYLTRANSFERASE"/>
    <property type="match status" value="1"/>
</dbReference>
<dbReference type="InterPro" id="IPR020019">
    <property type="entry name" value="AcTrfase_PglD-like"/>
</dbReference>
<dbReference type="InterPro" id="IPR050179">
    <property type="entry name" value="Trans_hexapeptide_repeat"/>
</dbReference>
<organism evidence="3 4">
    <name type="scientific">Nostoc sphaeroides CCNUC1</name>
    <dbReference type="NCBI Taxonomy" id="2653204"/>
    <lineage>
        <taxon>Bacteria</taxon>
        <taxon>Bacillati</taxon>
        <taxon>Cyanobacteriota</taxon>
        <taxon>Cyanophyceae</taxon>
        <taxon>Nostocales</taxon>
        <taxon>Nostocaceae</taxon>
        <taxon>Nostoc</taxon>
    </lineage>
</organism>
<keyword evidence="3" id="KW-0808">Transferase</keyword>
<reference evidence="3 4" key="1">
    <citation type="submission" date="2019-10" db="EMBL/GenBank/DDBJ databases">
        <title>Genomic and transcriptomic insights into the perfect genentic adaptation of a filamentous nitrogen-fixing cyanobacterium to rice fields.</title>
        <authorList>
            <person name="Chen Z."/>
        </authorList>
    </citation>
    <scope>NUCLEOTIDE SEQUENCE [LARGE SCALE GENOMIC DNA]</scope>
    <source>
        <strain evidence="3">CCNUC1</strain>
    </source>
</reference>
<feature type="active site" description="Proton acceptor" evidence="1">
    <location>
        <position position="140"/>
    </location>
</feature>
<keyword evidence="4" id="KW-1185">Reference proteome</keyword>
<dbReference type="PANTHER" id="PTHR43300:SF7">
    <property type="entry name" value="UDP-N-ACETYLBACILLOSAMINE N-ACETYLTRANSFERASE"/>
    <property type="match status" value="1"/>
</dbReference>